<dbReference type="NCBIfam" id="TIGR00275">
    <property type="entry name" value="aminoacetone oxidase family FAD-binding enzyme"/>
    <property type="match status" value="1"/>
</dbReference>
<dbReference type="InterPro" id="IPR055178">
    <property type="entry name" value="RsdA/BaiN/AoA(So)-like_dom"/>
</dbReference>
<keyword evidence="2" id="KW-0285">Flavoprotein</keyword>
<evidence type="ECO:0000256" key="2">
    <source>
        <dbReference type="ARBA" id="ARBA00022630"/>
    </source>
</evidence>
<dbReference type="Gene3D" id="2.40.30.10">
    <property type="entry name" value="Translation factors"/>
    <property type="match status" value="1"/>
</dbReference>
<feature type="domain" description="RsdA/BaiN/AoA(So)-like Rossmann fold-like" evidence="4">
    <location>
        <begin position="1"/>
        <end position="380"/>
    </location>
</feature>
<accession>A0ABT4VEX1</accession>
<dbReference type="InterPro" id="IPR057661">
    <property type="entry name" value="RsdA/BaiN/AoA(So)_Rossmann"/>
</dbReference>
<organism evidence="6 7">
    <name type="scientific">Helicobacter ibis</name>
    <dbReference type="NCBI Taxonomy" id="2962633"/>
    <lineage>
        <taxon>Bacteria</taxon>
        <taxon>Pseudomonadati</taxon>
        <taxon>Campylobacterota</taxon>
        <taxon>Epsilonproteobacteria</taxon>
        <taxon>Campylobacterales</taxon>
        <taxon>Helicobacteraceae</taxon>
        <taxon>Helicobacter</taxon>
    </lineage>
</organism>
<reference evidence="6 7" key="1">
    <citation type="submission" date="2023-01" db="EMBL/GenBank/DDBJ databases">
        <title>Description of Helicobacter ibis sp. nov. isolated from faecal droppings of black-faced ibis (Theristicus melanopis).</title>
        <authorList>
            <person name="Lopez-Cantillo M."/>
            <person name="Vidal-Veuthey B."/>
            <person name="Mella A."/>
            <person name="De La Haba R."/>
            <person name="Collado L."/>
        </authorList>
    </citation>
    <scope>NUCLEOTIDE SEQUENCE [LARGE SCALE GENOMIC DNA]</scope>
    <source>
        <strain evidence="6 7">A82</strain>
    </source>
</reference>
<dbReference type="Gene3D" id="3.50.50.60">
    <property type="entry name" value="FAD/NAD(P)-binding domain"/>
    <property type="match status" value="1"/>
</dbReference>
<evidence type="ECO:0000259" key="4">
    <source>
        <dbReference type="Pfam" id="PF03486"/>
    </source>
</evidence>
<comment type="caution">
    <text evidence="6">The sequence shown here is derived from an EMBL/GenBank/DDBJ whole genome shotgun (WGS) entry which is preliminary data.</text>
</comment>
<evidence type="ECO:0000259" key="5">
    <source>
        <dbReference type="Pfam" id="PF22780"/>
    </source>
</evidence>
<dbReference type="Pfam" id="PF22780">
    <property type="entry name" value="HI0933_like_1st"/>
    <property type="match status" value="1"/>
</dbReference>
<dbReference type="SUPFAM" id="SSF160996">
    <property type="entry name" value="HI0933 insert domain-like"/>
    <property type="match status" value="1"/>
</dbReference>
<dbReference type="EMBL" id="JAQHXR010000001">
    <property type="protein sequence ID" value="MDA3968680.1"/>
    <property type="molecule type" value="Genomic_DNA"/>
</dbReference>
<protein>
    <submittedName>
        <fullName evidence="6">Aminoacetone oxidase family FAD-binding enzyme</fullName>
    </submittedName>
</protein>
<dbReference type="Proteomes" id="UP001210261">
    <property type="component" value="Unassembled WGS sequence"/>
</dbReference>
<dbReference type="SUPFAM" id="SSF51905">
    <property type="entry name" value="FAD/NAD(P)-binding domain"/>
    <property type="match status" value="1"/>
</dbReference>
<dbReference type="PANTHER" id="PTHR42887:SF2">
    <property type="entry name" value="OS12G0638800 PROTEIN"/>
    <property type="match status" value="1"/>
</dbReference>
<evidence type="ECO:0000256" key="3">
    <source>
        <dbReference type="ARBA" id="ARBA00022827"/>
    </source>
</evidence>
<proteinExistence type="predicted"/>
<dbReference type="Pfam" id="PF03486">
    <property type="entry name" value="HI0933_like"/>
    <property type="match status" value="1"/>
</dbReference>
<dbReference type="PANTHER" id="PTHR42887">
    <property type="entry name" value="OS12G0638800 PROTEIN"/>
    <property type="match status" value="1"/>
</dbReference>
<name>A0ABT4VEX1_9HELI</name>
<gene>
    <name evidence="6" type="ORF">PF021_03210</name>
</gene>
<comment type="cofactor">
    <cofactor evidence="1">
        <name>FAD</name>
        <dbReference type="ChEBI" id="CHEBI:57692"/>
    </cofactor>
</comment>
<evidence type="ECO:0000313" key="7">
    <source>
        <dbReference type="Proteomes" id="UP001210261"/>
    </source>
</evidence>
<evidence type="ECO:0000313" key="6">
    <source>
        <dbReference type="EMBL" id="MDA3968680.1"/>
    </source>
</evidence>
<dbReference type="Gene3D" id="1.10.8.260">
    <property type="entry name" value="HI0933 insert domain-like"/>
    <property type="match status" value="1"/>
</dbReference>
<dbReference type="InterPro" id="IPR036188">
    <property type="entry name" value="FAD/NAD-bd_sf"/>
</dbReference>
<evidence type="ECO:0000256" key="1">
    <source>
        <dbReference type="ARBA" id="ARBA00001974"/>
    </source>
</evidence>
<sequence length="389" mass="43050">MGGGASGIFVAVLLKGCGLDITIFEKNKTIGKKLLASGNGKCNIHNTNGSSSDYASSSLDKNQIQKIINKFTYSDFYKLCSKLGLPLIAEGSKVYPMSYSAKSVLEVFQLSLEEVHIRCNEEIIDIKLDKNYKIKSNKQEYEYDFVVVSCGSNAHERLGGSDSGYRLGQKLGFQLVDTYPVLTPLKCKQVFCDLNGLKVFSKITLKDKNIKIIEIDGDLLFTNYGVSGFGILDISYYLNLCEIPSFSVDLLPNISKEALEKILINSIKTYKNASLCEVLSGIVNPKLAKYLTNNKKSDIKSIKNIVYTIKNLQITPELTQEANNAEVCGGGISFECINIDTFESKKYKNLYIIGEVLDIVGKRGGHNLAFAWSGAYICANSIKKRMQIQ</sequence>
<keyword evidence="7" id="KW-1185">Reference proteome</keyword>
<keyword evidence="3" id="KW-0274">FAD</keyword>
<dbReference type="RefSeq" id="WP_271021005.1">
    <property type="nucleotide sequence ID" value="NZ_JAQHXR010000001.1"/>
</dbReference>
<feature type="domain" description="RsdA/BaiN/AoA(So)-like insert" evidence="5">
    <location>
        <begin position="179"/>
        <end position="327"/>
    </location>
</feature>
<dbReference type="InterPro" id="IPR004792">
    <property type="entry name" value="BaiN-like"/>
</dbReference>
<dbReference type="InterPro" id="IPR023166">
    <property type="entry name" value="BaiN-like_dom_sf"/>
</dbReference>